<comment type="similarity">
    <text evidence="1">Belongs to the WD repeat PRP19 family.</text>
</comment>
<dbReference type="Pfam" id="PF08606">
    <property type="entry name" value="Prp19"/>
    <property type="match status" value="1"/>
</dbReference>
<comment type="catalytic activity">
    <reaction evidence="1">
        <text>S-ubiquitinyl-[E2 ubiquitin-conjugating enzyme]-L-cysteine + [acceptor protein]-L-lysine = [E2 ubiquitin-conjugating enzyme]-L-cysteine + N(6)-ubiquitinyl-[acceptor protein]-L-lysine.</text>
        <dbReference type="EC" id="2.3.2.27"/>
    </reaction>
</comment>
<reference evidence="4 5" key="1">
    <citation type="journal article" date="2021" name="Nat. Plants">
        <title>The Taxus genome provides insights into paclitaxel biosynthesis.</title>
        <authorList>
            <person name="Xiong X."/>
            <person name="Gou J."/>
            <person name="Liao Q."/>
            <person name="Li Y."/>
            <person name="Zhou Q."/>
            <person name="Bi G."/>
            <person name="Li C."/>
            <person name="Du R."/>
            <person name="Wang X."/>
            <person name="Sun T."/>
            <person name="Guo L."/>
            <person name="Liang H."/>
            <person name="Lu P."/>
            <person name="Wu Y."/>
            <person name="Zhang Z."/>
            <person name="Ro D.K."/>
            <person name="Shang Y."/>
            <person name="Huang S."/>
            <person name="Yan J."/>
        </authorList>
    </citation>
    <scope>NUCLEOTIDE SEQUENCE [LARGE SCALE GENOMIC DNA]</scope>
    <source>
        <strain evidence="4">Ta-2019</strain>
    </source>
</reference>
<evidence type="ECO:0000256" key="2">
    <source>
        <dbReference type="SAM" id="MobiDB-lite"/>
    </source>
</evidence>
<comment type="caution">
    <text evidence="4">The sequence shown here is derived from an EMBL/GenBank/DDBJ whole genome shotgun (WGS) entry which is preliminary data.</text>
</comment>
<evidence type="ECO:0000259" key="3">
    <source>
        <dbReference type="Pfam" id="PF08606"/>
    </source>
</evidence>
<comment type="subunit">
    <text evidence="1">Homotetramer.</text>
</comment>
<sequence>EWDAVMLSNYSLEQQLHTARQELSHALYQHDAACRVIARLKKERDEARALLLQADRQIPMAPSTVPASGATPISNGKRAAEGDDNMAPPTKKPKQGITPEIIKELTDCNAMLSSQRKKRQ</sequence>
<protein>
    <recommendedName>
        <fullName evidence="1">Pre-mRNA-processing factor 19</fullName>
        <ecNumber evidence="1">2.3.2.27</ecNumber>
    </recommendedName>
</protein>
<dbReference type="AlphaFoldDB" id="A0AA38FT81"/>
<dbReference type="InterPro" id="IPR038959">
    <property type="entry name" value="Prp19"/>
</dbReference>
<evidence type="ECO:0000313" key="4">
    <source>
        <dbReference type="EMBL" id="KAH9309655.1"/>
    </source>
</evidence>
<name>A0AA38FT81_TAXCH</name>
<dbReference type="GO" id="GO:0005737">
    <property type="term" value="C:cytoplasm"/>
    <property type="evidence" value="ECO:0007669"/>
    <property type="project" value="TreeGrafter"/>
</dbReference>
<feature type="domain" description="Prp19 coiled-coil region" evidence="3">
    <location>
        <begin position="1"/>
        <end position="51"/>
    </location>
</feature>
<dbReference type="EC" id="2.3.2.27" evidence="1"/>
<dbReference type="GO" id="GO:0006281">
    <property type="term" value="P:DNA repair"/>
    <property type="evidence" value="ECO:0007669"/>
    <property type="project" value="UniProtKB-KW"/>
</dbReference>
<dbReference type="EMBL" id="JAHRHJ020000007">
    <property type="protein sequence ID" value="KAH9309655.1"/>
    <property type="molecule type" value="Genomic_DNA"/>
</dbReference>
<keyword evidence="1" id="KW-0747">Spliceosome</keyword>
<comment type="pathway">
    <text evidence="1">Protein modification; protein ubiquitination.</text>
</comment>
<feature type="non-terminal residue" evidence="4">
    <location>
        <position position="1"/>
    </location>
</feature>
<keyword evidence="1" id="KW-0833">Ubl conjugation pathway</keyword>
<dbReference type="GO" id="GO:0070534">
    <property type="term" value="P:protein K63-linked ubiquitination"/>
    <property type="evidence" value="ECO:0007669"/>
    <property type="project" value="UniProtKB-UniRule"/>
</dbReference>
<keyword evidence="5" id="KW-1185">Reference proteome</keyword>
<comment type="subcellular location">
    <subcellularLocation>
        <location evidence="1">Nucleus</location>
    </subcellularLocation>
</comment>
<feature type="region of interest" description="Disordered" evidence="2">
    <location>
        <begin position="61"/>
        <end position="120"/>
    </location>
</feature>
<dbReference type="GO" id="GO:0000974">
    <property type="term" value="C:Prp19 complex"/>
    <property type="evidence" value="ECO:0007669"/>
    <property type="project" value="UniProtKB-UniRule"/>
</dbReference>
<evidence type="ECO:0000313" key="5">
    <source>
        <dbReference type="Proteomes" id="UP000824469"/>
    </source>
</evidence>
<dbReference type="GO" id="GO:0000398">
    <property type="term" value="P:mRNA splicing, via spliceosome"/>
    <property type="evidence" value="ECO:0007669"/>
    <property type="project" value="InterPro"/>
</dbReference>
<proteinExistence type="inferred from homology"/>
<dbReference type="Proteomes" id="UP000824469">
    <property type="component" value="Unassembled WGS sequence"/>
</dbReference>
<feature type="non-terminal residue" evidence="4">
    <location>
        <position position="120"/>
    </location>
</feature>
<keyword evidence="1" id="KW-0227">DNA damage</keyword>
<keyword evidence="1" id="KW-0808">Transferase</keyword>
<accession>A0AA38FT81</accession>
<keyword evidence="1" id="KW-0507">mRNA processing</keyword>
<dbReference type="PANTHER" id="PTHR43995:SF1">
    <property type="entry name" value="PRE-MRNA-PROCESSING FACTOR 19"/>
    <property type="match status" value="1"/>
</dbReference>
<keyword evidence="1" id="KW-0539">Nucleus</keyword>
<organism evidence="4 5">
    <name type="scientific">Taxus chinensis</name>
    <name type="common">Chinese yew</name>
    <name type="synonym">Taxus wallichiana var. chinensis</name>
    <dbReference type="NCBI Taxonomy" id="29808"/>
    <lineage>
        <taxon>Eukaryota</taxon>
        <taxon>Viridiplantae</taxon>
        <taxon>Streptophyta</taxon>
        <taxon>Embryophyta</taxon>
        <taxon>Tracheophyta</taxon>
        <taxon>Spermatophyta</taxon>
        <taxon>Pinopsida</taxon>
        <taxon>Pinidae</taxon>
        <taxon>Conifers II</taxon>
        <taxon>Cupressales</taxon>
        <taxon>Taxaceae</taxon>
        <taxon>Taxus</taxon>
    </lineage>
</organism>
<dbReference type="GO" id="GO:0061630">
    <property type="term" value="F:ubiquitin protein ligase activity"/>
    <property type="evidence" value="ECO:0007669"/>
    <property type="project" value="UniProtKB-UniRule"/>
</dbReference>
<dbReference type="InterPro" id="IPR013915">
    <property type="entry name" value="Prp19_cc"/>
</dbReference>
<comment type="function">
    <text evidence="1">Ubiquitin-protein ligase which is mainly involved pre-mRNA splicing and DNA repair. Required for pre-mRNA splicing as component of the spliceosome.</text>
</comment>
<dbReference type="GO" id="GO:0071006">
    <property type="term" value="C:U2-type catalytic step 1 spliceosome"/>
    <property type="evidence" value="ECO:0007669"/>
    <property type="project" value="TreeGrafter"/>
</dbReference>
<keyword evidence="1" id="KW-0508">mRNA splicing</keyword>
<dbReference type="PANTHER" id="PTHR43995">
    <property type="entry name" value="PRE-MRNA-PROCESSING FACTOR 19"/>
    <property type="match status" value="1"/>
</dbReference>
<gene>
    <name evidence="4" type="ORF">KI387_037566</name>
</gene>
<keyword evidence="1" id="KW-0234">DNA repair</keyword>
<evidence type="ECO:0000256" key="1">
    <source>
        <dbReference type="RuleBase" id="RU367101"/>
    </source>
</evidence>